<sequence length="1100" mass="127748">LEQTHRVHLSLEEKFSKAKEDSAHLLEQHKIILEQLNQEAKQKSELQVELHKAEGLLDGYVAEKANLDEMLQQKEAQEEGLVEELEDLKVKMHQMQALSAELDSLRSKHQELAEEHAALLRQKDHLSAGLGEREKALLEETERLVQDKLDLQRQAEKDHSSFMQRLKAMERDLEEQETQGLEMEQHHKSQTEDLNQRVQALEKQLKHDRQFIESKLDETKHCYNDHARDPTQDLRNALDSAQQNLHSKEQEVEILHDQLDKVQRDLNIKEAELKHLTLQLELVTSQNAAHVNELQEEITNLKDKVCALSVLNEAREEAIVMDAPEEEALPSALLEEKNQEIDHLTNEIQRLEQELENTRDAKTLEAELEESRSQVEHLKSELIRVRENKQEEEERLHEVISTLQAELATLGPNLCESKDNALVELETINRQLKAENQNLQEELATQEEELACQKRKLEQLRQNRYQQEVIHHQQDYQQKDILYRGFENVLGASREEASLSSPEVLRRLECSEDRIPERFHASVLNSRLSEISVLNSPGLDFPHVKTSPRVVMETPRSRTITPVPDQQSTNSSGSVLLSDNLSVLDSLDTDRVCALYIYVHAVFLEKLLKVATVGRESSSVNRLNPNSGQRWRRARNNCNVLMILNKNKRTKFSHSVCSEQQRSEVMVLKSQVERDKVAYSNLRQELQIEQSRSLLLEKRLEDIQKELESARQRSSHQQVLGAQEKAHLEHLFAEAESRLADVHAQLRDAHRKMDELKDRHSRQVDELTHKHEEDATKDRNFISELRVQLEHERRRGEELSTEMDRLRAELLQSKIKSEEQDKARSEELQREREAALRHHVALEVLKEQKQEVRHALDCELEVLRQQDQQRMQALQCTLTELQKEEREMAAQRLCGQTPANGTEQENQQMPSAKLLERLLMENSELTERLISLSQERATLKHRLAYLERQLRRAENELTRVTPETENKPVYDGTNNKLQRLYERYLRAESFRKALVYQKRYLLLLLGGFQECEQATLCLIATMGVRPSPLLSSQCRPRRRFRAAVQVVIAVSRSRCELAPGSLAGTSRDPEQSLTDYIHHLEKVQQRLIGTRQGGQRNVKK</sequence>
<comment type="subcellular location">
    <subcellularLocation>
        <location evidence="1">Cytoplasm</location>
        <location evidence="1">Cytoskeleton</location>
        <location evidence="1">Microtubule organizing center</location>
        <location evidence="1">Centrosome</location>
    </subcellularLocation>
</comment>
<organism evidence="9">
    <name type="scientific">Tetraodon nigroviridis</name>
    <name type="common">Spotted green pufferfish</name>
    <name type="synonym">Chelonodon nigroviridis</name>
    <dbReference type="NCBI Taxonomy" id="99883"/>
    <lineage>
        <taxon>Eukaryota</taxon>
        <taxon>Metazoa</taxon>
        <taxon>Chordata</taxon>
        <taxon>Craniata</taxon>
        <taxon>Vertebrata</taxon>
        <taxon>Euteleostomi</taxon>
        <taxon>Actinopterygii</taxon>
        <taxon>Neopterygii</taxon>
        <taxon>Teleostei</taxon>
        <taxon>Neoteleostei</taxon>
        <taxon>Acanthomorphata</taxon>
        <taxon>Eupercaria</taxon>
        <taxon>Tetraodontiformes</taxon>
        <taxon>Tetradontoidea</taxon>
        <taxon>Tetraodontidae</taxon>
        <taxon>Tetraodon</taxon>
    </lineage>
</organism>
<reference evidence="9" key="2">
    <citation type="submission" date="2004-02" db="EMBL/GenBank/DDBJ databases">
        <authorList>
            <consortium name="Genoscope"/>
            <consortium name="Whitehead Institute Centre for Genome Research"/>
        </authorList>
    </citation>
    <scope>NUCLEOTIDE SEQUENCE</scope>
</reference>
<evidence type="ECO:0000256" key="4">
    <source>
        <dbReference type="ARBA" id="ARBA00023054"/>
    </source>
</evidence>
<evidence type="ECO:0000256" key="2">
    <source>
        <dbReference type="ARBA" id="ARBA00022490"/>
    </source>
</evidence>
<feature type="coiled-coil region" evidence="6">
    <location>
        <begin position="915"/>
        <end position="956"/>
    </location>
</feature>
<evidence type="ECO:0000256" key="6">
    <source>
        <dbReference type="SAM" id="Coils"/>
    </source>
</evidence>
<name>Q4RMN0_TETNG</name>
<feature type="coiled-coil region" evidence="6">
    <location>
        <begin position="231"/>
        <end position="279"/>
    </location>
</feature>
<dbReference type="GO" id="GO:0005737">
    <property type="term" value="C:cytoplasm"/>
    <property type="evidence" value="ECO:0007669"/>
    <property type="project" value="UniProtKB-ARBA"/>
</dbReference>
<dbReference type="InterPro" id="IPR019528">
    <property type="entry name" value="PACT_domain"/>
</dbReference>
<dbReference type="PANTHER" id="PTHR44981:SF3">
    <property type="entry name" value="PERICENTRIN"/>
    <property type="match status" value="1"/>
</dbReference>
<reference evidence="9" key="1">
    <citation type="journal article" date="2004" name="Nature">
        <title>Genome duplication in the teleost fish Tetraodon nigroviridis reveals the early vertebrate proto-karyotype.</title>
        <authorList>
            <person name="Jaillon O."/>
            <person name="Aury J.-M."/>
            <person name="Brunet F."/>
            <person name="Petit J.-L."/>
            <person name="Stange-Thomann N."/>
            <person name="Mauceli E."/>
            <person name="Bouneau L."/>
            <person name="Fischer C."/>
            <person name="Ozouf-Costaz C."/>
            <person name="Bernot A."/>
            <person name="Nicaud S."/>
            <person name="Jaffe D."/>
            <person name="Fisher S."/>
            <person name="Lutfalla G."/>
            <person name="Dossat C."/>
            <person name="Segurens B."/>
            <person name="Dasilva C."/>
            <person name="Salanoubat M."/>
            <person name="Levy M."/>
            <person name="Boudet N."/>
            <person name="Castellano S."/>
            <person name="Anthouard V."/>
            <person name="Jubin C."/>
            <person name="Castelli V."/>
            <person name="Katinka M."/>
            <person name="Vacherie B."/>
            <person name="Biemont C."/>
            <person name="Skalli Z."/>
            <person name="Cattolico L."/>
            <person name="Poulain J."/>
            <person name="De Berardinis V."/>
            <person name="Cruaud C."/>
            <person name="Duprat S."/>
            <person name="Brottier P."/>
            <person name="Coutanceau J.-P."/>
            <person name="Gouzy J."/>
            <person name="Parra G."/>
            <person name="Lardier G."/>
            <person name="Chapple C."/>
            <person name="McKernan K.J."/>
            <person name="McEwan P."/>
            <person name="Bosak S."/>
            <person name="Kellis M."/>
            <person name="Volff J.-N."/>
            <person name="Guigo R."/>
            <person name="Zody M.C."/>
            <person name="Mesirov J."/>
            <person name="Lindblad-Toh K."/>
            <person name="Birren B."/>
            <person name="Nusbaum C."/>
            <person name="Kahn D."/>
            <person name="Robinson-Rechavi M."/>
            <person name="Laudet V."/>
            <person name="Schachter V."/>
            <person name="Quetier F."/>
            <person name="Saurin W."/>
            <person name="Scarpelli C."/>
            <person name="Wincker P."/>
            <person name="Lander E.S."/>
            <person name="Weissenbach J."/>
            <person name="Roest Crollius H."/>
        </authorList>
    </citation>
    <scope>NUCLEOTIDE SEQUENCE [LARGE SCALE GENOMIC DNA]</scope>
</reference>
<evidence type="ECO:0000259" key="8">
    <source>
        <dbReference type="Pfam" id="PF10495"/>
    </source>
</evidence>
<dbReference type="Pfam" id="PF10495">
    <property type="entry name" value="PACT_coil_coil"/>
    <property type="match status" value="1"/>
</dbReference>
<evidence type="ECO:0000313" key="9">
    <source>
        <dbReference type="EMBL" id="CAG10352.1"/>
    </source>
</evidence>
<gene>
    <name evidence="9" type="ORF">GSTENG00031958001</name>
</gene>
<proteinExistence type="predicted"/>
<comment type="caution">
    <text evidence="9">The sequence shown here is derived from an EMBL/GenBank/DDBJ whole genome shotgun (WGS) entry which is preliminary data.</text>
</comment>
<keyword evidence="5" id="KW-0206">Cytoskeleton</keyword>
<dbReference type="PANTHER" id="PTHR44981">
    <property type="entry name" value="PERICENTRIN-LIKE PROTEIN, ISOFORM F"/>
    <property type="match status" value="1"/>
</dbReference>
<dbReference type="OrthoDB" id="2020852at2759"/>
<feature type="coiled-coil region" evidence="6">
    <location>
        <begin position="334"/>
        <end position="463"/>
    </location>
</feature>
<accession>Q4RMN0</accession>
<feature type="domain" description="Pericentrin/AKAP-450 centrosomal targeting" evidence="8">
    <location>
        <begin position="983"/>
        <end position="1054"/>
    </location>
</feature>
<dbReference type="KEGG" id="tng:GSTEN00031958G001"/>
<dbReference type="EMBL" id="CAAE01015019">
    <property type="protein sequence ID" value="CAG10352.1"/>
    <property type="molecule type" value="Genomic_DNA"/>
</dbReference>
<dbReference type="AlphaFoldDB" id="Q4RMN0"/>
<feature type="coiled-coil region" evidence="6">
    <location>
        <begin position="669"/>
        <end position="891"/>
    </location>
</feature>
<keyword evidence="4 6" id="KW-0175">Coiled coil</keyword>
<dbReference type="GO" id="GO:0060090">
    <property type="term" value="F:molecular adaptor activity"/>
    <property type="evidence" value="ECO:0007669"/>
    <property type="project" value="InterPro"/>
</dbReference>
<evidence type="ECO:0000256" key="3">
    <source>
        <dbReference type="ARBA" id="ARBA00022553"/>
    </source>
</evidence>
<feature type="compositionally biased region" description="Polar residues" evidence="7">
    <location>
        <begin position="557"/>
        <end position="569"/>
    </location>
</feature>
<evidence type="ECO:0000256" key="7">
    <source>
        <dbReference type="SAM" id="MobiDB-lite"/>
    </source>
</evidence>
<feature type="non-terminal residue" evidence="9">
    <location>
        <position position="1100"/>
    </location>
</feature>
<feature type="region of interest" description="Disordered" evidence="7">
    <location>
        <begin position="553"/>
        <end position="572"/>
    </location>
</feature>
<dbReference type="GO" id="GO:0005813">
    <property type="term" value="C:centrosome"/>
    <property type="evidence" value="ECO:0007669"/>
    <property type="project" value="UniProtKB-SubCell"/>
</dbReference>
<dbReference type="GO" id="GO:0007165">
    <property type="term" value="P:signal transduction"/>
    <property type="evidence" value="ECO:0007669"/>
    <property type="project" value="InterPro"/>
</dbReference>
<feature type="coiled-coil region" evidence="6">
    <location>
        <begin position="19"/>
        <end position="204"/>
    </location>
</feature>
<protein>
    <submittedName>
        <fullName evidence="9">(spotted green pufferfish) hypothetical protein</fullName>
    </submittedName>
</protein>
<evidence type="ECO:0000256" key="1">
    <source>
        <dbReference type="ARBA" id="ARBA00004300"/>
    </source>
</evidence>
<evidence type="ECO:0000256" key="5">
    <source>
        <dbReference type="ARBA" id="ARBA00023212"/>
    </source>
</evidence>
<keyword evidence="3" id="KW-0597">Phosphoprotein</keyword>
<dbReference type="InterPro" id="IPR028745">
    <property type="entry name" value="AKAP9/Pericentrin"/>
</dbReference>
<keyword evidence="2" id="KW-0963">Cytoplasm</keyword>